<dbReference type="EMBL" id="JBHSZQ010000049">
    <property type="protein sequence ID" value="MFC7127136.1"/>
    <property type="molecule type" value="Genomic_DNA"/>
</dbReference>
<dbReference type="RefSeq" id="WP_267636729.1">
    <property type="nucleotide sequence ID" value="NZ_JAODIY010000005.1"/>
</dbReference>
<proteinExistence type="predicted"/>
<evidence type="ECO:0008006" key="3">
    <source>
        <dbReference type="Google" id="ProtNLM"/>
    </source>
</evidence>
<gene>
    <name evidence="1" type="ORF">ACFQJ7_14085</name>
</gene>
<accession>A0ABD5X7F1</accession>
<evidence type="ECO:0000313" key="2">
    <source>
        <dbReference type="Proteomes" id="UP001596414"/>
    </source>
</evidence>
<comment type="caution">
    <text evidence="1">The sequence shown here is derived from an EMBL/GenBank/DDBJ whole genome shotgun (WGS) entry which is preliminary data.</text>
</comment>
<organism evidence="1 2">
    <name type="scientific">Halovenus rubra</name>
    <dbReference type="NCBI Taxonomy" id="869890"/>
    <lineage>
        <taxon>Archaea</taxon>
        <taxon>Methanobacteriati</taxon>
        <taxon>Methanobacteriota</taxon>
        <taxon>Stenosarchaea group</taxon>
        <taxon>Halobacteria</taxon>
        <taxon>Halobacteriales</taxon>
        <taxon>Haloarculaceae</taxon>
        <taxon>Halovenus</taxon>
    </lineage>
</organism>
<sequence>MYWDSEAVEEVVIYPNEVPAQDISSPIEFVAKTDVEHTEQRRRERQRFLSKSYDYVPVRPYDLREYLDVADDTVNQVDRAQHVSYESTVLRCLNVLTEYPFVIVTHPDTACYRFMTLADLNSRVAKQRLYPYFAKVANSVSRFLESEFGSAELAEVYADNRNTTRAIKRWREEQDANTELHLSEFMNLTDLKVVVTNISRLRTGLGFTSKNSCRDCFDSIARYRNNVMHANRSLVHQTEDATALAAAIERATKLAADCNALLDE</sequence>
<evidence type="ECO:0000313" key="1">
    <source>
        <dbReference type="EMBL" id="MFC7127136.1"/>
    </source>
</evidence>
<dbReference type="Proteomes" id="UP001596414">
    <property type="component" value="Unassembled WGS sequence"/>
</dbReference>
<name>A0ABD5X7F1_9EURY</name>
<dbReference type="AlphaFoldDB" id="A0ABD5X7F1"/>
<protein>
    <recommendedName>
        <fullName evidence="3">RiboL-PSP-HEPN domain-containing protein</fullName>
    </recommendedName>
</protein>
<reference evidence="1 2" key="1">
    <citation type="journal article" date="2014" name="Int. J. Syst. Evol. Microbiol.">
        <title>Complete genome sequence of Corynebacterium casei LMG S-19264T (=DSM 44701T), isolated from a smear-ripened cheese.</title>
        <authorList>
            <consortium name="US DOE Joint Genome Institute (JGI-PGF)"/>
            <person name="Walter F."/>
            <person name="Albersmeier A."/>
            <person name="Kalinowski J."/>
            <person name="Ruckert C."/>
        </authorList>
    </citation>
    <scope>NUCLEOTIDE SEQUENCE [LARGE SCALE GENOMIC DNA]</scope>
    <source>
        <strain evidence="1 2">CGMCC 4.7215</strain>
    </source>
</reference>